<keyword evidence="4" id="KW-1185">Reference proteome</keyword>
<gene>
    <name evidence="3" type="ORF">Val02_21810</name>
</gene>
<sequence length="419" mass="47492">MKYIEEMSPDRVTIAERECQRVVRLIGSTQGTLDRARSTVVWADRSSELFDRRLRQADRTFEQLMEGYTKAARALNEYIAAQREAQRLVAEGVRVEDELREILAYLARTHPPLHRLDPMEQWAFWAGRADPDLQEEIDRVRADADLLYHRAAQWYDRARRTEADARGVAVTALRAARRLLPELRGDSAAAKAVIAGTPGLRAEIEESARLDPDPRRPGEAVLTQYQVRDDARREQFPAEGNPLARLAHETVQHNEARMLEELYSRSPVDGWLPRFNDIRNEANAEALRRYPTPDQNDDHFDAFRHTYWSALLTSQYGEDWARRYTSAHEELLGNPAPREAMDLYNNEVGRAIALANPGASERELADLAQAAVREGRSVVVGRDGRTLEFSDQIDSADTGTPRPNHILPGRPQPGPPAPP</sequence>
<name>A0A8J4DNV3_9ACTN</name>
<feature type="domain" description="DUF6973" evidence="2">
    <location>
        <begin position="276"/>
        <end position="375"/>
    </location>
</feature>
<reference evidence="3" key="1">
    <citation type="submission" date="2021-01" db="EMBL/GenBank/DDBJ databases">
        <title>Whole genome shotgun sequence of Virgisporangium aliadipatigenens NBRC 105644.</title>
        <authorList>
            <person name="Komaki H."/>
            <person name="Tamura T."/>
        </authorList>
    </citation>
    <scope>NUCLEOTIDE SEQUENCE</scope>
    <source>
        <strain evidence="3">NBRC 105644</strain>
    </source>
</reference>
<evidence type="ECO:0000256" key="1">
    <source>
        <dbReference type="SAM" id="MobiDB-lite"/>
    </source>
</evidence>
<organism evidence="3 4">
    <name type="scientific">Virgisporangium aliadipatigenens</name>
    <dbReference type="NCBI Taxonomy" id="741659"/>
    <lineage>
        <taxon>Bacteria</taxon>
        <taxon>Bacillati</taxon>
        <taxon>Actinomycetota</taxon>
        <taxon>Actinomycetes</taxon>
        <taxon>Micromonosporales</taxon>
        <taxon>Micromonosporaceae</taxon>
        <taxon>Virgisporangium</taxon>
    </lineage>
</organism>
<protein>
    <recommendedName>
        <fullName evidence="2">DUF6973 domain-containing protein</fullName>
    </recommendedName>
</protein>
<feature type="region of interest" description="Disordered" evidence="1">
    <location>
        <begin position="383"/>
        <end position="419"/>
    </location>
</feature>
<evidence type="ECO:0000313" key="4">
    <source>
        <dbReference type="Proteomes" id="UP000619260"/>
    </source>
</evidence>
<proteinExistence type="predicted"/>
<dbReference type="Proteomes" id="UP000619260">
    <property type="component" value="Unassembled WGS sequence"/>
</dbReference>
<accession>A0A8J4DNV3</accession>
<dbReference type="EMBL" id="BOPF01000007">
    <property type="protein sequence ID" value="GIJ45295.1"/>
    <property type="molecule type" value="Genomic_DNA"/>
</dbReference>
<evidence type="ECO:0000313" key="3">
    <source>
        <dbReference type="EMBL" id="GIJ45295.1"/>
    </source>
</evidence>
<evidence type="ECO:0000259" key="2">
    <source>
        <dbReference type="Pfam" id="PF22322"/>
    </source>
</evidence>
<dbReference type="InterPro" id="IPR054246">
    <property type="entry name" value="DUF6973"/>
</dbReference>
<dbReference type="AlphaFoldDB" id="A0A8J4DNV3"/>
<dbReference type="Pfam" id="PF22322">
    <property type="entry name" value="DUF6973"/>
    <property type="match status" value="1"/>
</dbReference>
<feature type="compositionally biased region" description="Pro residues" evidence="1">
    <location>
        <begin position="410"/>
        <end position="419"/>
    </location>
</feature>
<comment type="caution">
    <text evidence="3">The sequence shown here is derived from an EMBL/GenBank/DDBJ whole genome shotgun (WGS) entry which is preliminary data.</text>
</comment>